<evidence type="ECO:0000313" key="2">
    <source>
        <dbReference type="Proteomes" id="UP001181693"/>
    </source>
</evidence>
<dbReference type="EMBL" id="DYDO01000001">
    <property type="protein sequence ID" value="DBA34247.1"/>
    <property type="molecule type" value="Genomic_DNA"/>
</dbReference>
<sequence length="111" mass="13004">MNLKRSFTMSADIRLNEIQVFLTMLSLTTNRNYLASSQEPDHILQHVRESLRLSCIKKQEKKRNKSLEEKKIYTPYITASNISFRIPEEGPLTTPLPKRCLSRKILKLQSR</sequence>
<organism evidence="1 2">
    <name type="scientific">Pyxicephalus adspersus</name>
    <name type="common">African bullfrog</name>
    <dbReference type="NCBI Taxonomy" id="30357"/>
    <lineage>
        <taxon>Eukaryota</taxon>
        <taxon>Metazoa</taxon>
        <taxon>Chordata</taxon>
        <taxon>Craniata</taxon>
        <taxon>Vertebrata</taxon>
        <taxon>Euteleostomi</taxon>
        <taxon>Amphibia</taxon>
        <taxon>Batrachia</taxon>
        <taxon>Anura</taxon>
        <taxon>Neobatrachia</taxon>
        <taxon>Ranoidea</taxon>
        <taxon>Pyxicephalidae</taxon>
        <taxon>Pyxicephalinae</taxon>
        <taxon>Pyxicephalus</taxon>
    </lineage>
</organism>
<gene>
    <name evidence="1" type="ORF">GDO54_001826</name>
</gene>
<reference evidence="1" key="1">
    <citation type="thesis" date="2020" institute="ProQuest LLC" country="789 East Eisenhower Parkway, Ann Arbor, MI, USA">
        <title>Comparative Genomics and Chromosome Evolution.</title>
        <authorList>
            <person name="Mudd A.B."/>
        </authorList>
    </citation>
    <scope>NUCLEOTIDE SEQUENCE</scope>
    <source>
        <strain evidence="1">1538</strain>
        <tissue evidence="1">Blood</tissue>
    </source>
</reference>
<evidence type="ECO:0000313" key="1">
    <source>
        <dbReference type="EMBL" id="DBA34247.1"/>
    </source>
</evidence>
<accession>A0AAV3B819</accession>
<protein>
    <submittedName>
        <fullName evidence="1">Uncharacterized protein</fullName>
    </submittedName>
</protein>
<name>A0AAV3B819_PYXAD</name>
<dbReference type="AlphaFoldDB" id="A0AAV3B819"/>
<dbReference type="Proteomes" id="UP001181693">
    <property type="component" value="Unassembled WGS sequence"/>
</dbReference>
<comment type="caution">
    <text evidence="1">The sequence shown here is derived from an EMBL/GenBank/DDBJ whole genome shotgun (WGS) entry which is preliminary data.</text>
</comment>
<proteinExistence type="predicted"/>
<keyword evidence="2" id="KW-1185">Reference proteome</keyword>